<dbReference type="SUPFAM" id="SSF75304">
    <property type="entry name" value="Amidase signature (AS) enzymes"/>
    <property type="match status" value="1"/>
</dbReference>
<evidence type="ECO:0000313" key="6">
    <source>
        <dbReference type="Proteomes" id="UP000070133"/>
    </source>
</evidence>
<dbReference type="EMBL" id="LFZN01000292">
    <property type="protein sequence ID" value="KXS94424.1"/>
    <property type="molecule type" value="Genomic_DNA"/>
</dbReference>
<comment type="similarity">
    <text evidence="1">Belongs to the amidase family.</text>
</comment>
<reference evidence="5 6" key="1">
    <citation type="submission" date="2015-07" db="EMBL/GenBank/DDBJ databases">
        <title>Comparative genomics of the Sigatoka disease complex on banana suggests a link between parallel evolutionary changes in Pseudocercospora fijiensis and Pseudocercospora eumusae and increased virulence on the banana host.</title>
        <authorList>
            <person name="Chang T.-C."/>
            <person name="Salvucci A."/>
            <person name="Crous P.W."/>
            <person name="Stergiopoulos I."/>
        </authorList>
    </citation>
    <scope>NUCLEOTIDE SEQUENCE [LARGE SCALE GENOMIC DNA]</scope>
    <source>
        <strain evidence="5 6">CBS 114824</strain>
    </source>
</reference>
<evidence type="ECO:0000256" key="2">
    <source>
        <dbReference type="ARBA" id="ARBA00022801"/>
    </source>
</evidence>
<dbReference type="SUPFAM" id="SSF53474">
    <property type="entry name" value="alpha/beta-Hydrolases"/>
    <property type="match status" value="1"/>
</dbReference>
<dbReference type="InterPro" id="IPR023631">
    <property type="entry name" value="Amidase_dom"/>
</dbReference>
<comment type="caution">
    <text evidence="5">The sequence shown here is derived from an EMBL/GenBank/DDBJ whole genome shotgun (WGS) entry which is preliminary data.</text>
</comment>
<evidence type="ECO:0000256" key="1">
    <source>
        <dbReference type="ARBA" id="ARBA00009199"/>
    </source>
</evidence>
<dbReference type="Pfam" id="PF01425">
    <property type="entry name" value="Amidase"/>
    <property type="match status" value="1"/>
</dbReference>
<dbReference type="InterPro" id="IPR010497">
    <property type="entry name" value="Epoxide_hydro_N"/>
</dbReference>
<dbReference type="Gene3D" id="3.40.50.1820">
    <property type="entry name" value="alpha/beta hydrolase"/>
    <property type="match status" value="1"/>
</dbReference>
<dbReference type="PRINTS" id="PR00412">
    <property type="entry name" value="EPOXHYDRLASE"/>
</dbReference>
<dbReference type="PANTHER" id="PTHR46072">
    <property type="entry name" value="AMIDASE-RELATED-RELATED"/>
    <property type="match status" value="1"/>
</dbReference>
<keyword evidence="2" id="KW-0378">Hydrolase</keyword>
<dbReference type="STRING" id="321146.A0A139GW34"/>
<dbReference type="Gene3D" id="3.90.1300.10">
    <property type="entry name" value="Amidase signature (AS) domain"/>
    <property type="match status" value="1"/>
</dbReference>
<dbReference type="InterPro" id="IPR029058">
    <property type="entry name" value="AB_hydrolase_fold"/>
</dbReference>
<protein>
    <recommendedName>
        <fullName evidence="7">Epoxide hydrolase N-terminal domain-containing protein</fullName>
    </recommendedName>
</protein>
<evidence type="ECO:0008006" key="7">
    <source>
        <dbReference type="Google" id="ProtNLM"/>
    </source>
</evidence>
<dbReference type="InterPro" id="IPR036928">
    <property type="entry name" value="AS_sf"/>
</dbReference>
<dbReference type="PANTHER" id="PTHR46072:SF2">
    <property type="entry name" value="AMIDASE (EUROFUNG)"/>
    <property type="match status" value="1"/>
</dbReference>
<proteinExistence type="inferred from homology"/>
<organism evidence="5 6">
    <name type="scientific">Pseudocercospora eumusae</name>
    <dbReference type="NCBI Taxonomy" id="321146"/>
    <lineage>
        <taxon>Eukaryota</taxon>
        <taxon>Fungi</taxon>
        <taxon>Dikarya</taxon>
        <taxon>Ascomycota</taxon>
        <taxon>Pezizomycotina</taxon>
        <taxon>Dothideomycetes</taxon>
        <taxon>Dothideomycetidae</taxon>
        <taxon>Mycosphaerellales</taxon>
        <taxon>Mycosphaerellaceae</taxon>
        <taxon>Pseudocercospora</taxon>
    </lineage>
</organism>
<dbReference type="Pfam" id="PF06441">
    <property type="entry name" value="EHN"/>
    <property type="match status" value="1"/>
</dbReference>
<dbReference type="InterPro" id="IPR000639">
    <property type="entry name" value="Epox_hydrolase-like"/>
</dbReference>
<gene>
    <name evidence="5" type="ORF">AC578_9351</name>
</gene>
<sequence length="962" mass="107271">MADYSHIPKGATLKLTPFTAKASEDKVQLCKDLIRLSPIGPETYSNTTTDRSDGMRRDWLANAKKIWETDYDWRKTEARINAFPNFSVTISDDDGHDIDLHFIALFSKTEDAVPISMSHGWPSCFFEFFPLLDVLTEKYSPEELPFHVVVPSLPGYAYSSVPTTKEYTVPKVATLFDKLMRGLGFNSYVAHGGDVGSGITFVQGLASDACKAIHVNNIFMAPPDDADKLPLDEVEAAARARADKTNPTCFSYASEHATRPGTIGLALQTSPVALLSWIGEKYLEWTDEDPPLQHILDTVTLYWLTETMARCIYPYRAFLDPNWAKSFTPTVTKPLGYSFFPYDISPTPRSWVERSIQLTQYVRHERGGHFPGTEKPKELLADIEAFGPQCHAIRFLGADKRSPTLWAASAPANVSSSTKREYIDEMGSIVEHDALVEPPWLVTAKKKRQIQQDLMKPFMKLSTIAEPIVAVEDVQQLAKMLAEGKLKASNVCQAYIKKATAAHEKTNCLTEIMFDRALNRASELDAYYSQHGTTIGPLHGVVMTLKDQFDVKGYDSTLGYVGRAFEPAKDDALLVKILERQGVIFIAKTNLPQSIMWCETENPLFGLTTNPMDARLTPGGSTGGEGALLAEHGTLLGWGTDIGGSVRIPSHMMGLYGLKPSSGRLPYEGVQVSTSGQEHVPSVVGPLARSLSSIEFVTKLVIDAEPWNNDPTCHRLPWRQDVYEHISSRPLVIGLLLDDGHVRVHPSIERVVKEVAAKLEAAGHIIILWSGEGHTECIEVMDLFYTADGGEDIKTDVRRGGEPFLPHVEALVNRAPAISVYEYWALNRRKRAAQKSYLDKWERIRDPNTSRKVDVLLTPTMPHPAVPHRSCKWVGYTKVWNLLDYTALVLPAGNVDKDVDPARNDPQVSSYQPRNDLDRHNWNLYDPEAMHGLPISVQIVGQRLEEEKVLGVGKIVEEIIRR</sequence>
<dbReference type="Proteomes" id="UP000070133">
    <property type="component" value="Unassembled WGS sequence"/>
</dbReference>
<feature type="domain" description="Epoxide hydrolase N-terminal" evidence="4">
    <location>
        <begin position="16"/>
        <end position="128"/>
    </location>
</feature>
<accession>A0A139GW34</accession>
<evidence type="ECO:0000259" key="3">
    <source>
        <dbReference type="Pfam" id="PF01425"/>
    </source>
</evidence>
<dbReference type="OrthoDB" id="6428749at2759"/>
<evidence type="ECO:0000313" key="5">
    <source>
        <dbReference type="EMBL" id="KXS94424.1"/>
    </source>
</evidence>
<evidence type="ECO:0000259" key="4">
    <source>
        <dbReference type="Pfam" id="PF06441"/>
    </source>
</evidence>
<feature type="domain" description="Amidase" evidence="3">
    <location>
        <begin position="491"/>
        <end position="950"/>
    </location>
</feature>
<name>A0A139GW34_9PEZI</name>
<dbReference type="GO" id="GO:0016787">
    <property type="term" value="F:hydrolase activity"/>
    <property type="evidence" value="ECO:0007669"/>
    <property type="project" value="UniProtKB-KW"/>
</dbReference>
<dbReference type="AlphaFoldDB" id="A0A139GW34"/>
<keyword evidence="6" id="KW-1185">Reference proteome</keyword>